<sequence length="142" mass="16267">MDLKRQGLNNKKKKPENSRYIFRPFFRLPNWGRSSNSLSLCGTTRPSFDWGYRNPSRIGKLQKSFPHHYSVRSKNKSRKSINKRARFSSASNKDSSPPFGDNSFVHNFSEKSLMNEMKFPFGALFEGPGPLHPPPLTAAFNT</sequence>
<evidence type="ECO:0000313" key="2">
    <source>
        <dbReference type="EMBL" id="GIY27519.1"/>
    </source>
</evidence>
<keyword evidence="3" id="KW-1185">Reference proteome</keyword>
<name>A0AAV4S3J8_CAEEX</name>
<dbReference type="Proteomes" id="UP001054945">
    <property type="component" value="Unassembled WGS sequence"/>
</dbReference>
<evidence type="ECO:0000313" key="3">
    <source>
        <dbReference type="Proteomes" id="UP001054945"/>
    </source>
</evidence>
<dbReference type="AlphaFoldDB" id="A0AAV4S3J8"/>
<feature type="region of interest" description="Disordered" evidence="1">
    <location>
        <begin position="63"/>
        <end position="101"/>
    </location>
</feature>
<proteinExistence type="predicted"/>
<gene>
    <name evidence="2" type="ORF">CEXT_473301</name>
</gene>
<accession>A0AAV4S3J8</accession>
<evidence type="ECO:0000256" key="1">
    <source>
        <dbReference type="SAM" id="MobiDB-lite"/>
    </source>
</evidence>
<feature type="compositionally biased region" description="Basic residues" evidence="1">
    <location>
        <begin position="65"/>
        <end position="86"/>
    </location>
</feature>
<comment type="caution">
    <text evidence="2">The sequence shown here is derived from an EMBL/GenBank/DDBJ whole genome shotgun (WGS) entry which is preliminary data.</text>
</comment>
<protein>
    <submittedName>
        <fullName evidence="2">Uncharacterized protein</fullName>
    </submittedName>
</protein>
<reference evidence="2 3" key="1">
    <citation type="submission" date="2021-06" db="EMBL/GenBank/DDBJ databases">
        <title>Caerostris extrusa draft genome.</title>
        <authorList>
            <person name="Kono N."/>
            <person name="Arakawa K."/>
        </authorList>
    </citation>
    <scope>NUCLEOTIDE SEQUENCE [LARGE SCALE GENOMIC DNA]</scope>
</reference>
<dbReference type="EMBL" id="BPLR01008825">
    <property type="protein sequence ID" value="GIY27519.1"/>
    <property type="molecule type" value="Genomic_DNA"/>
</dbReference>
<organism evidence="2 3">
    <name type="scientific">Caerostris extrusa</name>
    <name type="common">Bark spider</name>
    <name type="synonym">Caerostris bankana</name>
    <dbReference type="NCBI Taxonomy" id="172846"/>
    <lineage>
        <taxon>Eukaryota</taxon>
        <taxon>Metazoa</taxon>
        <taxon>Ecdysozoa</taxon>
        <taxon>Arthropoda</taxon>
        <taxon>Chelicerata</taxon>
        <taxon>Arachnida</taxon>
        <taxon>Araneae</taxon>
        <taxon>Araneomorphae</taxon>
        <taxon>Entelegynae</taxon>
        <taxon>Araneoidea</taxon>
        <taxon>Araneidae</taxon>
        <taxon>Caerostris</taxon>
    </lineage>
</organism>